<dbReference type="PANTHER" id="PTHR32308:SF10">
    <property type="entry name" value="CITRATE LYASE SUBUNIT BETA"/>
    <property type="match status" value="1"/>
</dbReference>
<reference evidence="5" key="1">
    <citation type="journal article" date="2019" name="Int. J. Syst. Evol. Microbiol.">
        <title>The Global Catalogue of Microorganisms (GCM) 10K type strain sequencing project: providing services to taxonomists for standard genome sequencing and annotation.</title>
        <authorList>
            <consortium name="The Broad Institute Genomics Platform"/>
            <consortium name="The Broad Institute Genome Sequencing Center for Infectious Disease"/>
            <person name="Wu L."/>
            <person name="Ma J."/>
        </authorList>
    </citation>
    <scope>NUCLEOTIDE SEQUENCE [LARGE SCALE GENOMIC DNA]</scope>
    <source>
        <strain evidence="5">JCM 12763</strain>
    </source>
</reference>
<dbReference type="RefSeq" id="WP_386401290.1">
    <property type="nucleotide sequence ID" value="NZ_JBHSPT010000060.1"/>
</dbReference>
<dbReference type="InterPro" id="IPR015813">
    <property type="entry name" value="Pyrv/PenolPyrv_kinase-like_dom"/>
</dbReference>
<evidence type="ECO:0000256" key="3">
    <source>
        <dbReference type="ARBA" id="ARBA00022842"/>
    </source>
</evidence>
<sequence length="434" mass="45880">MSQGRQERVATSIADAVGAEISAFLAPVDAELERRYPGDPGTRQPVHTVYVPGDAFSAGTLRSWGDQALAALDEHAPDAASFAAVLGLDPALAEAVYGRVRAKLEREPVEDLRVDFEDGYGNRPDAEEDEAAARAARLIAEAYRDGTAAPYAGIRMKCLEAAVRDRGIRTLDIFLTGLAEAGPLPGGLVLTLPKVTSPEQVTAMVRLLGAFEGARGLEPGRLGFEIQIETSQAVLAADGTATVARMIQAAEGRATGLHYGTFDYSACLGISAAHQASDHPAADHAKAVMQVAAAGTGVRVSDGSTNVLPVGPTEQVHAAWRLHHDLTRRALARAYYQGWDMHPGHLPTRYAAVFAFYRESFEQTAARLARYAARTAGDVMDEPATAKALAGHLLRGLDCGALDHAEVARTTGLTRVDLEGFASPRRGGPTASAP</sequence>
<dbReference type="PANTHER" id="PTHR32308">
    <property type="entry name" value="LYASE BETA SUBUNIT, PUTATIVE (AFU_ORTHOLOGUE AFUA_4G13030)-RELATED"/>
    <property type="match status" value="1"/>
</dbReference>
<evidence type="ECO:0000313" key="4">
    <source>
        <dbReference type="EMBL" id="MFC6058492.1"/>
    </source>
</evidence>
<comment type="cofactor">
    <cofactor evidence="1">
        <name>Mg(2+)</name>
        <dbReference type="ChEBI" id="CHEBI:18420"/>
    </cofactor>
</comment>
<evidence type="ECO:0000256" key="2">
    <source>
        <dbReference type="ARBA" id="ARBA00022723"/>
    </source>
</evidence>
<comment type="caution">
    <text evidence="4">The sequence shown here is derived from an EMBL/GenBank/DDBJ whole genome shotgun (WGS) entry which is preliminary data.</text>
</comment>
<evidence type="ECO:0000256" key="1">
    <source>
        <dbReference type="ARBA" id="ARBA00001946"/>
    </source>
</evidence>
<organism evidence="4 5">
    <name type="scientific">Streptomyces pratens</name>
    <dbReference type="NCBI Taxonomy" id="887456"/>
    <lineage>
        <taxon>Bacteria</taxon>
        <taxon>Bacillati</taxon>
        <taxon>Actinomycetota</taxon>
        <taxon>Actinomycetes</taxon>
        <taxon>Kitasatosporales</taxon>
        <taxon>Streptomycetaceae</taxon>
        <taxon>Streptomyces</taxon>
    </lineage>
</organism>
<dbReference type="InterPro" id="IPR054255">
    <property type="entry name" value="DUF6986"/>
</dbReference>
<keyword evidence="3" id="KW-0460">Magnesium</keyword>
<name>A0ABW1M689_9ACTN</name>
<dbReference type="Proteomes" id="UP001596242">
    <property type="component" value="Unassembled WGS sequence"/>
</dbReference>
<proteinExistence type="predicted"/>
<dbReference type="Pfam" id="PF22484">
    <property type="entry name" value="DUF6986"/>
    <property type="match status" value="1"/>
</dbReference>
<keyword evidence="5" id="KW-1185">Reference proteome</keyword>
<protein>
    <submittedName>
        <fullName evidence="4">DUF6986 family protein</fullName>
    </submittedName>
</protein>
<evidence type="ECO:0000313" key="5">
    <source>
        <dbReference type="Proteomes" id="UP001596242"/>
    </source>
</evidence>
<accession>A0ABW1M689</accession>
<dbReference type="Gene3D" id="3.20.20.60">
    <property type="entry name" value="Phosphoenolpyruvate-binding domains"/>
    <property type="match status" value="1"/>
</dbReference>
<gene>
    <name evidence="4" type="ORF">ACFP50_24515</name>
</gene>
<dbReference type="InterPro" id="IPR040442">
    <property type="entry name" value="Pyrv_kinase-like_dom_sf"/>
</dbReference>
<dbReference type="SUPFAM" id="SSF51621">
    <property type="entry name" value="Phosphoenolpyruvate/pyruvate domain"/>
    <property type="match status" value="1"/>
</dbReference>
<dbReference type="EMBL" id="JBHSPT010000060">
    <property type="protein sequence ID" value="MFC6058492.1"/>
    <property type="molecule type" value="Genomic_DNA"/>
</dbReference>
<keyword evidence="2" id="KW-0479">Metal-binding</keyword>